<feature type="domain" description="Peptidase S9 prolyl oligopeptidase catalytic" evidence="3">
    <location>
        <begin position="480"/>
        <end position="686"/>
    </location>
</feature>
<dbReference type="EMBL" id="JBBUTG010000025">
    <property type="protein sequence ID" value="MEK8034131.1"/>
    <property type="molecule type" value="Genomic_DNA"/>
</dbReference>
<dbReference type="Pfam" id="PF00326">
    <property type="entry name" value="Peptidase_S9"/>
    <property type="match status" value="1"/>
</dbReference>
<dbReference type="InterPro" id="IPR023302">
    <property type="entry name" value="Pept_S9A_N"/>
</dbReference>
<dbReference type="PANTHER" id="PTHR42776:SF27">
    <property type="entry name" value="DIPEPTIDYL PEPTIDASE FAMILY MEMBER 6"/>
    <property type="match status" value="1"/>
</dbReference>
<organism evidence="5 6">
    <name type="scientific">Ideonella lacteola</name>
    <dbReference type="NCBI Taxonomy" id="2984193"/>
    <lineage>
        <taxon>Bacteria</taxon>
        <taxon>Pseudomonadati</taxon>
        <taxon>Pseudomonadota</taxon>
        <taxon>Betaproteobacteria</taxon>
        <taxon>Burkholderiales</taxon>
        <taxon>Sphaerotilaceae</taxon>
        <taxon>Ideonella</taxon>
    </lineage>
</organism>
<dbReference type="Gene3D" id="2.120.10.30">
    <property type="entry name" value="TolB, C-terminal domain"/>
    <property type="match status" value="2"/>
</dbReference>
<proteinExistence type="predicted"/>
<keyword evidence="6" id="KW-1185">Reference proteome</keyword>
<evidence type="ECO:0000313" key="6">
    <source>
        <dbReference type="Proteomes" id="UP001371218"/>
    </source>
</evidence>
<dbReference type="PROSITE" id="PS51257">
    <property type="entry name" value="PROKAR_LIPOPROTEIN"/>
    <property type="match status" value="1"/>
</dbReference>
<dbReference type="InterPro" id="IPR011042">
    <property type="entry name" value="6-blade_b-propeller_TolB-like"/>
</dbReference>
<dbReference type="Proteomes" id="UP001371218">
    <property type="component" value="Unassembled WGS sequence"/>
</dbReference>
<feature type="domain" description="Peptidase S9A N-terminal" evidence="4">
    <location>
        <begin position="135"/>
        <end position="415"/>
    </location>
</feature>
<evidence type="ECO:0000259" key="3">
    <source>
        <dbReference type="Pfam" id="PF00326"/>
    </source>
</evidence>
<gene>
    <name evidence="5" type="ORF">AACH06_25175</name>
</gene>
<dbReference type="SUPFAM" id="SSF53474">
    <property type="entry name" value="alpha/beta-Hydrolases"/>
    <property type="match status" value="1"/>
</dbReference>
<evidence type="ECO:0000256" key="2">
    <source>
        <dbReference type="SAM" id="SignalP"/>
    </source>
</evidence>
<name>A0ABU9BW81_9BURK</name>
<dbReference type="PANTHER" id="PTHR42776">
    <property type="entry name" value="SERINE PEPTIDASE S9 FAMILY MEMBER"/>
    <property type="match status" value="1"/>
</dbReference>
<keyword evidence="2" id="KW-0732">Signal</keyword>
<accession>A0ABU9BW81</accession>
<feature type="chain" id="PRO_5045177099" evidence="2">
    <location>
        <begin position="30"/>
        <end position="689"/>
    </location>
</feature>
<reference evidence="5 6" key="1">
    <citation type="submission" date="2024-04" db="EMBL/GenBank/DDBJ databases">
        <title>Novel species of the genus Ideonella isolated from streams.</title>
        <authorList>
            <person name="Lu H."/>
        </authorList>
    </citation>
    <scope>NUCLEOTIDE SEQUENCE [LARGE SCALE GENOMIC DNA]</scope>
    <source>
        <strain evidence="5 6">DXS29W</strain>
    </source>
</reference>
<feature type="signal peptide" evidence="2">
    <location>
        <begin position="1"/>
        <end position="29"/>
    </location>
</feature>
<evidence type="ECO:0000259" key="4">
    <source>
        <dbReference type="Pfam" id="PF02897"/>
    </source>
</evidence>
<keyword evidence="1" id="KW-0378">Hydrolase</keyword>
<comment type="caution">
    <text evidence="5">The sequence shown here is derived from an EMBL/GenBank/DDBJ whole genome shotgun (WGS) entry which is preliminary data.</text>
</comment>
<evidence type="ECO:0000313" key="5">
    <source>
        <dbReference type="EMBL" id="MEK8034131.1"/>
    </source>
</evidence>
<sequence>MKTPALLQRPGSRLAALAAATVLMLTACASSTPPPAPAPAPVAPPPVEVLAPNANLHVEGIPAVPRSLVQAVDKYTDFRGHAFVDWHPQKREMLVAHRPAGGSTPQLFRVSAPMAEPERLTDFADPVTSAQYEPLEGRYIVFERAAGGNEVNQLYRMDLETRTVNLLTDPDQRHNFETWLHEKRGTPSQLLYSSVPLDRTAAGGARSTINTTLWMLDPQKPDARRKVAELPGGGWNASHVSWDNKRVALTNYLSANESQVWLLDLATGQRRQLLPKAGSKTRATHLAAGFSRDSKALFFTSDAAGEFNELQRVDLANGRITRVTSDIAWDVAGTALSDDGKLAALNINEDGQGKLHLFDARRLKEVNVPPLPAGNLGGLHFHPQRGELAFGLNGSAGPSQIYSLDPASGDVQQWTRAYAPAGVDPSRFAPQQIVRWKSFDGRTISGLLTLPPARFTGKRPVLINIHGGPEGQAQFGFLNRNNYFVEEMGIAILQPNVRGSTGYGKTFVALDNGMKREDSVKDIGALLDWIVTQPNLDASRIVVAGGSYGGYMSLAVSTHYANRIAGSIDVVGISHFVTFLNNTESYRRDLRRVEYGDERDPAMKAFLEQISPLTNAARITKPLFVVQGRNDPRVPWTEAEQIVQKARANGTPVWYLRAENEGHGFQRKENADYQFYATVLFLKDTMKLP</sequence>
<dbReference type="RefSeq" id="WP_341428559.1">
    <property type="nucleotide sequence ID" value="NZ_JBBUTG010000025.1"/>
</dbReference>
<dbReference type="SUPFAM" id="SSF82171">
    <property type="entry name" value="DPP6 N-terminal domain-like"/>
    <property type="match status" value="1"/>
</dbReference>
<dbReference type="InterPro" id="IPR029058">
    <property type="entry name" value="AB_hydrolase_fold"/>
</dbReference>
<dbReference type="Gene3D" id="3.40.50.1820">
    <property type="entry name" value="alpha/beta hydrolase"/>
    <property type="match status" value="1"/>
</dbReference>
<protein>
    <submittedName>
        <fullName evidence="5">Prolyl oligopeptidase family serine peptidase</fullName>
    </submittedName>
</protein>
<evidence type="ECO:0000256" key="1">
    <source>
        <dbReference type="ARBA" id="ARBA00022801"/>
    </source>
</evidence>
<dbReference type="Pfam" id="PF02897">
    <property type="entry name" value="Peptidase_S9_N"/>
    <property type="match status" value="1"/>
</dbReference>
<dbReference type="InterPro" id="IPR001375">
    <property type="entry name" value="Peptidase_S9_cat"/>
</dbReference>